<feature type="region of interest" description="Disordered" evidence="4">
    <location>
        <begin position="1104"/>
        <end position="1133"/>
    </location>
</feature>
<accession>A0A9P8L3C3</accession>
<dbReference type="GO" id="GO:0071013">
    <property type="term" value="C:catalytic step 2 spliceosome"/>
    <property type="evidence" value="ECO:0007669"/>
    <property type="project" value="TreeGrafter"/>
</dbReference>
<sequence length="1133" mass="129774">MEEGGTEDNATAVPKFASFRPKLKTDPRKHDIDRETTPDNGHNQGSHRKSELALLGESPHGQQGGKSSHREHREPHKRHHRRRSQGGDRRLVKEPATDSQIITWDDSPKTYAIDNKGDAKNLVYGAIHQYSLPTYYRAGAGNVIGLDNGNKIDRELSSEKGIVIQSRFSKTTRSREKYIFARNERKGIRKLRIKSFDKGDAALEAGLDYIPFRLARNVRRNQLENVNSSSENDDHHYRSIEGKAKAGNHPEDKDLEYDSESSRSDYEHMAGSWNESALHLNVELSQRVEVDPTNIDAWLELVNHQGNLIGDRSGRRKLTSAERLSTADIKLSMYEKALGKVGRSRGRERLLIGLMEEGSKVWENNQRLTGGYSFKKLSSKWQTVLRENPNFVGLWTKYLDFKQTKSATFRYEDIRNVYIECVDVLRTTILNTASPHCFVENATAIWQALLEIHLFTPTEIASVGITNRRGEEVLLSSFQRFWESEVPRIGENGAEGWNSFVAKGEAGIVPEPRTDSLEVNIDKRHIFRSWATAEKLRALESRDPARTIDEVEEDDPYRVILFSDIKDFIFYFDSKQARLSLLNGFMAFCTLPPLPYSDGQSWPQAWWTDSFIRNEGLEQGDFYYRQYNFDDQMPRSKENLLPWQIRMEPEHPNPIAQQGPFAFKFRNFSSSPETLFSDSLRWFTSQDKWLEIYPGDIGPVKIVWLRRVLKSLASRDAPEYNLAEYYLAFEWKNFPEGAKKVAKSLLKKDRTNLRLYNSYGMLEWRSENIDTATSVFVTTIEMSKTLGEIKQQNSILLWKTWVWELLQKGDMLEAWQKLLCIPEGKVTAADAWLEKGGDPHKVTPAAILKTRRFLNDGRDGSLALGYNDDAVYFVECSAILEYLHRSRDADAAVAIFQKASDSFDKQGLAGCIAQELLHHGKARLLHFHATMSRSFKPSLLRDELAESIKMFPQNTIFLSLFSWNETRSRIDDRVRSIMTDVVLKDQQNTIIGWIFSIWTELRATPGAGYNTNSTRAAFERAVSSESGKCNPSLWKFYLEFECQQGDINKANPSYLRLPYLGFAFLAFTQLRDIDFDELRNIYRALGEKELRVHIDLEDAFDTIEENGRGTQGGGGQSPPLPIKLPDDMSTDEN</sequence>
<evidence type="ECO:0000256" key="4">
    <source>
        <dbReference type="SAM" id="MobiDB-lite"/>
    </source>
</evidence>
<protein>
    <recommendedName>
        <fullName evidence="7">DUF1740-domain-containing protein</fullName>
    </recommendedName>
</protein>
<dbReference type="SUPFAM" id="SSF48452">
    <property type="entry name" value="TPR-like"/>
    <property type="match status" value="2"/>
</dbReference>
<dbReference type="Proteomes" id="UP000698800">
    <property type="component" value="Unassembled WGS sequence"/>
</dbReference>
<dbReference type="InterPro" id="IPR013633">
    <property type="entry name" value="NRDE-2"/>
</dbReference>
<dbReference type="GO" id="GO:0031048">
    <property type="term" value="P:regulatory ncRNA-mediated heterochromatin formation"/>
    <property type="evidence" value="ECO:0007669"/>
    <property type="project" value="TreeGrafter"/>
</dbReference>
<feature type="region of interest" description="Disordered" evidence="4">
    <location>
        <begin position="1"/>
        <end position="99"/>
    </location>
</feature>
<name>A0A9P8L3C3_9PEZI</name>
<feature type="compositionally biased region" description="Basic and acidic residues" evidence="4">
    <location>
        <begin position="23"/>
        <end position="37"/>
    </location>
</feature>
<evidence type="ECO:0000313" key="6">
    <source>
        <dbReference type="Proteomes" id="UP000698800"/>
    </source>
</evidence>
<feature type="region of interest" description="Disordered" evidence="4">
    <location>
        <begin position="241"/>
        <end position="261"/>
    </location>
</feature>
<dbReference type="OrthoDB" id="297219at2759"/>
<organism evidence="5 6">
    <name type="scientific">Glutinoglossum americanum</name>
    <dbReference type="NCBI Taxonomy" id="1670608"/>
    <lineage>
        <taxon>Eukaryota</taxon>
        <taxon>Fungi</taxon>
        <taxon>Dikarya</taxon>
        <taxon>Ascomycota</taxon>
        <taxon>Pezizomycotina</taxon>
        <taxon>Geoglossomycetes</taxon>
        <taxon>Geoglossales</taxon>
        <taxon>Geoglossaceae</taxon>
        <taxon>Glutinoglossum</taxon>
    </lineage>
</organism>
<dbReference type="PANTHER" id="PTHR13471:SF0">
    <property type="entry name" value="NUCLEAR EXOSOME REGULATOR NRDE2"/>
    <property type="match status" value="1"/>
</dbReference>
<evidence type="ECO:0000256" key="1">
    <source>
        <dbReference type="ARBA" id="ARBA00004123"/>
    </source>
</evidence>
<dbReference type="GO" id="GO:1902369">
    <property type="term" value="P:negative regulation of RNA catabolic process"/>
    <property type="evidence" value="ECO:0007669"/>
    <property type="project" value="TreeGrafter"/>
</dbReference>
<reference evidence="5" key="1">
    <citation type="submission" date="2021-03" db="EMBL/GenBank/DDBJ databases">
        <title>Comparative genomics and phylogenomic investigation of the class Geoglossomycetes provide insights into ecological specialization and systematics.</title>
        <authorList>
            <person name="Melie T."/>
            <person name="Pirro S."/>
            <person name="Miller A.N."/>
            <person name="Quandt A."/>
        </authorList>
    </citation>
    <scope>NUCLEOTIDE SEQUENCE</scope>
    <source>
        <strain evidence="5">GBOQ0MN5Z8</strain>
    </source>
</reference>
<evidence type="ECO:0000256" key="2">
    <source>
        <dbReference type="ARBA" id="ARBA00009265"/>
    </source>
</evidence>
<proteinExistence type="inferred from homology"/>
<keyword evidence="6" id="KW-1185">Reference proteome</keyword>
<keyword evidence="3" id="KW-0539">Nucleus</keyword>
<comment type="subcellular location">
    <subcellularLocation>
        <location evidence="1">Nucleus</location>
    </subcellularLocation>
</comment>
<comment type="similarity">
    <text evidence="2">Belongs to the NRDE2 family.</text>
</comment>
<evidence type="ECO:0000313" key="5">
    <source>
        <dbReference type="EMBL" id="KAH0541960.1"/>
    </source>
</evidence>
<evidence type="ECO:0008006" key="7">
    <source>
        <dbReference type="Google" id="ProtNLM"/>
    </source>
</evidence>
<dbReference type="InterPro" id="IPR011990">
    <property type="entry name" value="TPR-like_helical_dom_sf"/>
</dbReference>
<dbReference type="EMBL" id="JAGHQL010000064">
    <property type="protein sequence ID" value="KAH0541960.1"/>
    <property type="molecule type" value="Genomic_DNA"/>
</dbReference>
<feature type="compositionally biased region" description="Basic and acidic residues" evidence="4">
    <location>
        <begin position="241"/>
        <end position="252"/>
    </location>
</feature>
<gene>
    <name evidence="5" type="ORF">FGG08_003592</name>
</gene>
<dbReference type="Gene3D" id="1.25.40.10">
    <property type="entry name" value="Tetratricopeptide repeat domain"/>
    <property type="match status" value="1"/>
</dbReference>
<dbReference type="AlphaFoldDB" id="A0A9P8L3C3"/>
<feature type="compositionally biased region" description="Basic residues" evidence="4">
    <location>
        <begin position="67"/>
        <end position="84"/>
    </location>
</feature>
<evidence type="ECO:0000256" key="3">
    <source>
        <dbReference type="ARBA" id="ARBA00023242"/>
    </source>
</evidence>
<comment type="caution">
    <text evidence="5">The sequence shown here is derived from an EMBL/GenBank/DDBJ whole genome shotgun (WGS) entry which is preliminary data.</text>
</comment>
<feature type="compositionally biased region" description="Basic and acidic residues" evidence="4">
    <location>
        <begin position="85"/>
        <end position="96"/>
    </location>
</feature>
<dbReference type="PANTHER" id="PTHR13471">
    <property type="entry name" value="TETRATRICOPEPTIDE-LIKE HELICAL"/>
    <property type="match status" value="1"/>
</dbReference>
<dbReference type="Pfam" id="PF08424">
    <property type="entry name" value="NRDE-2"/>
    <property type="match status" value="1"/>
</dbReference>